<accession>A0ABT8BFK7</accession>
<dbReference type="InterPro" id="IPR050266">
    <property type="entry name" value="AB_hydrolase_sf"/>
</dbReference>
<dbReference type="PANTHER" id="PTHR43798">
    <property type="entry name" value="MONOACYLGLYCEROL LIPASE"/>
    <property type="match status" value="1"/>
</dbReference>
<dbReference type="EMBL" id="JAUFPX010000006">
    <property type="protein sequence ID" value="MDN3590922.1"/>
    <property type="molecule type" value="Genomic_DNA"/>
</dbReference>
<dbReference type="Gene3D" id="3.40.50.1820">
    <property type="entry name" value="alpha/beta hydrolase"/>
    <property type="match status" value="1"/>
</dbReference>
<evidence type="ECO:0000259" key="1">
    <source>
        <dbReference type="Pfam" id="PF00561"/>
    </source>
</evidence>
<dbReference type="InterPro" id="IPR029058">
    <property type="entry name" value="AB_hydrolase_fold"/>
</dbReference>
<keyword evidence="2" id="KW-0378">Hydrolase</keyword>
<evidence type="ECO:0000313" key="3">
    <source>
        <dbReference type="Proteomes" id="UP001224644"/>
    </source>
</evidence>
<dbReference type="GO" id="GO:0016787">
    <property type="term" value="F:hydrolase activity"/>
    <property type="evidence" value="ECO:0007669"/>
    <property type="project" value="UniProtKB-KW"/>
</dbReference>
<sequence>MSRIASLPLALDRMADPTVPRRSVSLGEGRSLAYAEAGEGPPLVLIHGTLLALEDMWLALEPRLSRHHRVIAVDRPGHGLSARHRLVDASPWRQATLIHEALQSLGIERPIVIGHSFGGTVALCYGLLFPEETAGLLALAPLCFPEIRLEQILFGPRFTPGLGEMIGPLLAGTSDPTLLPLLWRAIFLPQIMPEAVAKSFPFALASGPERMIAEGEDALSVWPALSRAALSYTRCTVPVGILGGTADLVVNNALQGALAARAIPQARFDWVPGAGHMLHHFHQDTVAAAVDRLAGRLP</sequence>
<organism evidence="2 3">
    <name type="scientific">Methylobacterium adhaesivum</name>
    <dbReference type="NCBI Taxonomy" id="333297"/>
    <lineage>
        <taxon>Bacteria</taxon>
        <taxon>Pseudomonadati</taxon>
        <taxon>Pseudomonadota</taxon>
        <taxon>Alphaproteobacteria</taxon>
        <taxon>Hyphomicrobiales</taxon>
        <taxon>Methylobacteriaceae</taxon>
        <taxon>Methylobacterium</taxon>
    </lineage>
</organism>
<dbReference type="Proteomes" id="UP001224644">
    <property type="component" value="Unassembled WGS sequence"/>
</dbReference>
<name>A0ABT8BFK7_9HYPH</name>
<proteinExistence type="predicted"/>
<dbReference type="PRINTS" id="PR00111">
    <property type="entry name" value="ABHYDROLASE"/>
</dbReference>
<gene>
    <name evidence="2" type="ORF">QWZ12_09880</name>
</gene>
<dbReference type="Pfam" id="PF00561">
    <property type="entry name" value="Abhydrolase_1"/>
    <property type="match status" value="1"/>
</dbReference>
<reference evidence="3" key="1">
    <citation type="journal article" date="2019" name="Int. J. Syst. Evol. Microbiol.">
        <title>The Global Catalogue of Microorganisms (GCM) 10K type strain sequencing project: providing services to taxonomists for standard genome sequencing and annotation.</title>
        <authorList>
            <consortium name="The Broad Institute Genomics Platform"/>
            <consortium name="The Broad Institute Genome Sequencing Center for Infectious Disease"/>
            <person name="Wu L."/>
            <person name="Ma J."/>
        </authorList>
    </citation>
    <scope>NUCLEOTIDE SEQUENCE [LARGE SCALE GENOMIC DNA]</scope>
    <source>
        <strain evidence="3">CECT 7069</strain>
    </source>
</reference>
<comment type="caution">
    <text evidence="2">The sequence shown here is derived from an EMBL/GenBank/DDBJ whole genome shotgun (WGS) entry which is preliminary data.</text>
</comment>
<dbReference type="RefSeq" id="WP_238222455.1">
    <property type="nucleotide sequence ID" value="NZ_BPQD01000003.1"/>
</dbReference>
<protein>
    <submittedName>
        <fullName evidence="2">Alpha/beta hydrolase</fullName>
    </submittedName>
</protein>
<dbReference type="InterPro" id="IPR000073">
    <property type="entry name" value="AB_hydrolase_1"/>
</dbReference>
<evidence type="ECO:0000313" key="2">
    <source>
        <dbReference type="EMBL" id="MDN3590922.1"/>
    </source>
</evidence>
<keyword evidence="3" id="KW-1185">Reference proteome</keyword>
<dbReference type="SUPFAM" id="SSF53474">
    <property type="entry name" value="alpha/beta-Hydrolases"/>
    <property type="match status" value="1"/>
</dbReference>
<feature type="domain" description="AB hydrolase-1" evidence="1">
    <location>
        <begin position="41"/>
        <end position="282"/>
    </location>
</feature>